<keyword evidence="2" id="KW-1185">Reference proteome</keyword>
<dbReference type="Gene3D" id="3.50.30.50">
    <property type="entry name" value="Putative cyclase"/>
    <property type="match status" value="1"/>
</dbReference>
<dbReference type="InterPro" id="IPR037175">
    <property type="entry name" value="KFase_sf"/>
</dbReference>
<name>A0A840PC83_9ACTN</name>
<comment type="caution">
    <text evidence="1">The sequence shown here is derived from an EMBL/GenBank/DDBJ whole genome shotgun (WGS) entry which is preliminary data.</text>
</comment>
<organism evidence="1 2">
    <name type="scientific">Thermocatellispora tengchongensis</name>
    <dbReference type="NCBI Taxonomy" id="1073253"/>
    <lineage>
        <taxon>Bacteria</taxon>
        <taxon>Bacillati</taxon>
        <taxon>Actinomycetota</taxon>
        <taxon>Actinomycetes</taxon>
        <taxon>Streptosporangiales</taxon>
        <taxon>Streptosporangiaceae</taxon>
        <taxon>Thermocatellispora</taxon>
    </lineage>
</organism>
<dbReference type="PANTHER" id="PTHR34861">
    <property type="match status" value="1"/>
</dbReference>
<reference evidence="1 2" key="1">
    <citation type="submission" date="2020-08" db="EMBL/GenBank/DDBJ databases">
        <title>Genomic Encyclopedia of Type Strains, Phase IV (KMG-IV): sequencing the most valuable type-strain genomes for metagenomic binning, comparative biology and taxonomic classification.</title>
        <authorList>
            <person name="Goeker M."/>
        </authorList>
    </citation>
    <scope>NUCLEOTIDE SEQUENCE [LARGE SCALE GENOMIC DNA]</scope>
    <source>
        <strain evidence="1 2">DSM 45615</strain>
    </source>
</reference>
<protein>
    <submittedName>
        <fullName evidence="1">Kynurenine formamidase</fullName>
    </submittedName>
</protein>
<dbReference type="Proteomes" id="UP000578449">
    <property type="component" value="Unassembled WGS sequence"/>
</dbReference>
<sequence>MSEAVSARPAYRDLPLLDEGSDYRHAWEFWGKGDPLGCLNDITPQARARGLAAVRASEVVNVTLPLTLPDPPLFGRGAYTHTVFPPSKRNFVDEKVDGLFPQRSTQWDGFRHLHVPGHGFFGGVDVEPGRDLDTISVHHWAERGIITRGVLVDVSARIRPALDAAPDEPVAPVEAEELRAAVAASGVEPAPGDLLCVRTGWMAHYLEADAAERERVARRATWPGLSGSAEVAELLWDWGVAAVAADNPGVECSPGSRAAGSLHRRLLALLGMPFGELFDFETLHRRLGEAGHNDFLFVAVPLNLPGGAGSTGNAVALI</sequence>
<proteinExistence type="predicted"/>
<dbReference type="AlphaFoldDB" id="A0A840PC83"/>
<evidence type="ECO:0000313" key="2">
    <source>
        <dbReference type="Proteomes" id="UP000578449"/>
    </source>
</evidence>
<dbReference type="GO" id="GO:0004061">
    <property type="term" value="F:arylformamidase activity"/>
    <property type="evidence" value="ECO:0007669"/>
    <property type="project" value="InterPro"/>
</dbReference>
<evidence type="ECO:0000313" key="1">
    <source>
        <dbReference type="EMBL" id="MBB5136852.1"/>
    </source>
</evidence>
<dbReference type="SUPFAM" id="SSF102198">
    <property type="entry name" value="Putative cyclase"/>
    <property type="match status" value="1"/>
</dbReference>
<gene>
    <name evidence="1" type="ORF">HNP84_006603</name>
</gene>
<dbReference type="GO" id="GO:0019441">
    <property type="term" value="P:L-tryptophan catabolic process to kynurenine"/>
    <property type="evidence" value="ECO:0007669"/>
    <property type="project" value="InterPro"/>
</dbReference>
<dbReference type="Pfam" id="PF04199">
    <property type="entry name" value="Cyclase"/>
    <property type="match status" value="1"/>
</dbReference>
<accession>A0A840PC83</accession>
<dbReference type="RefSeq" id="WP_185053709.1">
    <property type="nucleotide sequence ID" value="NZ_BAABIX010000008.1"/>
</dbReference>
<dbReference type="EMBL" id="JACHGN010000015">
    <property type="protein sequence ID" value="MBB5136852.1"/>
    <property type="molecule type" value="Genomic_DNA"/>
</dbReference>
<dbReference type="InterPro" id="IPR007325">
    <property type="entry name" value="KFase/CYL"/>
</dbReference>